<dbReference type="EMBL" id="JBJKBG010000011">
    <property type="protein sequence ID" value="KAL3716363.1"/>
    <property type="molecule type" value="Genomic_DNA"/>
</dbReference>
<feature type="compositionally biased region" description="Polar residues" evidence="1">
    <location>
        <begin position="162"/>
        <end position="182"/>
    </location>
</feature>
<accession>A0ABD3IQK1</accession>
<proteinExistence type="predicted"/>
<evidence type="ECO:0000313" key="4">
    <source>
        <dbReference type="Proteomes" id="UP001634007"/>
    </source>
</evidence>
<keyword evidence="4" id="KW-1185">Reference proteome</keyword>
<evidence type="ECO:0000313" key="3">
    <source>
        <dbReference type="EMBL" id="KAL3716363.1"/>
    </source>
</evidence>
<reference evidence="3 4" key="1">
    <citation type="submission" date="2024-11" db="EMBL/GenBank/DDBJ databases">
        <title>Chromosome-level genome assembly of Eucalyptus globulus Labill. provides insights into its genome evolution.</title>
        <authorList>
            <person name="Li X."/>
        </authorList>
    </citation>
    <scope>NUCLEOTIDE SEQUENCE [LARGE SCALE GENOMIC DNA]</scope>
    <source>
        <strain evidence="3">CL2024</strain>
        <tissue evidence="3">Fresh tender leaves</tissue>
    </source>
</reference>
<dbReference type="Proteomes" id="UP001634007">
    <property type="component" value="Unassembled WGS sequence"/>
</dbReference>
<dbReference type="InterPro" id="IPR018392">
    <property type="entry name" value="LysM"/>
</dbReference>
<dbReference type="SMART" id="SM00257">
    <property type="entry name" value="LysM"/>
    <property type="match status" value="1"/>
</dbReference>
<dbReference type="Gene3D" id="3.10.350.10">
    <property type="entry name" value="LysM domain"/>
    <property type="match status" value="1"/>
</dbReference>
<dbReference type="PROSITE" id="PS51782">
    <property type="entry name" value="LYSM"/>
    <property type="match status" value="1"/>
</dbReference>
<feature type="region of interest" description="Disordered" evidence="1">
    <location>
        <begin position="158"/>
        <end position="187"/>
    </location>
</feature>
<feature type="domain" description="LysM" evidence="2">
    <location>
        <begin position="21"/>
        <end position="65"/>
    </location>
</feature>
<feature type="compositionally biased region" description="Polar residues" evidence="1">
    <location>
        <begin position="73"/>
        <end position="89"/>
    </location>
</feature>
<gene>
    <name evidence="3" type="ORF">ACJRO7_008031</name>
</gene>
<protein>
    <recommendedName>
        <fullName evidence="2">LysM domain-containing protein</fullName>
    </recommendedName>
</protein>
<name>A0ABD3IQK1_EUCGL</name>
<dbReference type="CDD" id="cd00118">
    <property type="entry name" value="LysM"/>
    <property type="match status" value="1"/>
</dbReference>
<dbReference type="Pfam" id="PF01476">
    <property type="entry name" value="LysM"/>
    <property type="match status" value="1"/>
</dbReference>
<dbReference type="InterPro" id="IPR036779">
    <property type="entry name" value="LysM_dom_sf"/>
</dbReference>
<evidence type="ECO:0000256" key="1">
    <source>
        <dbReference type="SAM" id="MobiDB-lite"/>
    </source>
</evidence>
<evidence type="ECO:0000259" key="2">
    <source>
        <dbReference type="PROSITE" id="PS51782"/>
    </source>
</evidence>
<feature type="region of interest" description="Disordered" evidence="1">
    <location>
        <begin position="69"/>
        <end position="89"/>
    </location>
</feature>
<dbReference type="PANTHER" id="PTHR20932">
    <property type="entry name" value="LYSM AND PUTATIVE PEPTIDOGLYCAN-BINDING DOMAIN-CONTAINING PROTEIN"/>
    <property type="match status" value="1"/>
</dbReference>
<organism evidence="3 4">
    <name type="scientific">Eucalyptus globulus</name>
    <name type="common">Tasmanian blue gum</name>
    <dbReference type="NCBI Taxonomy" id="34317"/>
    <lineage>
        <taxon>Eukaryota</taxon>
        <taxon>Viridiplantae</taxon>
        <taxon>Streptophyta</taxon>
        <taxon>Embryophyta</taxon>
        <taxon>Tracheophyta</taxon>
        <taxon>Spermatophyta</taxon>
        <taxon>Magnoliopsida</taxon>
        <taxon>eudicotyledons</taxon>
        <taxon>Gunneridae</taxon>
        <taxon>Pentapetalae</taxon>
        <taxon>rosids</taxon>
        <taxon>malvids</taxon>
        <taxon>Myrtales</taxon>
        <taxon>Myrtaceae</taxon>
        <taxon>Myrtoideae</taxon>
        <taxon>Eucalypteae</taxon>
        <taxon>Eucalyptus</taxon>
    </lineage>
</organism>
<dbReference type="PANTHER" id="PTHR20932:SF36">
    <property type="entry name" value="OS03G0110600 PROTEIN"/>
    <property type="match status" value="1"/>
</dbReference>
<dbReference type="AlphaFoldDB" id="A0ABD3IQK1"/>
<sequence length="311" mass="32901">MSPASRSCGNISGAADGYGYIEHEVSRMDTLAGIAIKYGVEVADIKRINGLATDFQIFALKTLRIPLPGRHPPSTSLPNTAASSGDISAEKVSSSAGHYDLSKSSELFKWTSCIHNNQLKGHELPASDSTSKHQKMGSGFLAENGSIVDYTSIFDVKDTEGEGSNTKSTRNYQETKAGSPNATPEKLLKEENVGGNSSFLPTRGKALALRAKSASRTSLAIDAESNWTSPVRAGAVDDIITAEHPGLQKASSVSSLQVQDATNSSSIWQTSKWSLKPDLPLFSAASLTGPILDGLALPISFSGWRSKAALD</sequence>
<dbReference type="SUPFAM" id="SSF54106">
    <property type="entry name" value="LysM domain"/>
    <property type="match status" value="1"/>
</dbReference>
<comment type="caution">
    <text evidence="3">The sequence shown here is derived from an EMBL/GenBank/DDBJ whole genome shotgun (WGS) entry which is preliminary data.</text>
</comment>
<dbReference type="InterPro" id="IPR045030">
    <property type="entry name" value="LYSM1-4"/>
</dbReference>